<sequence>MTAQQGRTTDQSFAELVGQFSNQTSRLVRDEIRLAQKELQQSAAYARKGAGLLTAATVFAGLGALTAVAALVAALALVLPVWAAATIVAVVLFVIAGAAALISRREIDHVAPAAPRTVDNLKHDVHDVKEASHGSR</sequence>
<organism evidence="2 3">
    <name type="scientific">Mycolicibacterium murale</name>
    <dbReference type="NCBI Taxonomy" id="182220"/>
    <lineage>
        <taxon>Bacteria</taxon>
        <taxon>Bacillati</taxon>
        <taxon>Actinomycetota</taxon>
        <taxon>Actinomycetes</taxon>
        <taxon>Mycobacteriales</taxon>
        <taxon>Mycobacteriaceae</taxon>
        <taxon>Mycolicibacterium</taxon>
    </lineage>
</organism>
<keyword evidence="1" id="KW-0472">Membrane</keyword>
<feature type="transmembrane region" description="Helical" evidence="1">
    <location>
        <begin position="50"/>
        <end position="75"/>
    </location>
</feature>
<dbReference type="EMBL" id="BLKT01000003">
    <property type="protein sequence ID" value="GFG60236.1"/>
    <property type="molecule type" value="Genomic_DNA"/>
</dbReference>
<feature type="transmembrane region" description="Helical" evidence="1">
    <location>
        <begin position="81"/>
        <end position="102"/>
    </location>
</feature>
<proteinExistence type="predicted"/>
<reference evidence="2 3" key="1">
    <citation type="journal article" date="2019" name="Emerg. Microbes Infect.">
        <title>Comprehensive subspecies identification of 175 nontuberculous mycobacteria species based on 7547 genomic profiles.</title>
        <authorList>
            <person name="Matsumoto Y."/>
            <person name="Kinjo T."/>
            <person name="Motooka D."/>
            <person name="Nabeya D."/>
            <person name="Jung N."/>
            <person name="Uechi K."/>
            <person name="Horii T."/>
            <person name="Iida T."/>
            <person name="Fujita J."/>
            <person name="Nakamura S."/>
        </authorList>
    </citation>
    <scope>NUCLEOTIDE SEQUENCE [LARGE SCALE GENOMIC DNA]</scope>
    <source>
        <strain evidence="2 3">JCM 13392</strain>
    </source>
</reference>
<evidence type="ECO:0000313" key="3">
    <source>
        <dbReference type="Proteomes" id="UP000465241"/>
    </source>
</evidence>
<keyword evidence="3" id="KW-1185">Reference proteome</keyword>
<name>A0A7I9WSG1_9MYCO</name>
<keyword evidence="1" id="KW-1133">Transmembrane helix</keyword>
<dbReference type="RefSeq" id="WP_193490462.1">
    <property type="nucleotide sequence ID" value="NZ_BAAAMC010000034.1"/>
</dbReference>
<dbReference type="InterPro" id="IPR009937">
    <property type="entry name" value="Phage_holin_3_6"/>
</dbReference>
<dbReference type="Pfam" id="PF07332">
    <property type="entry name" value="Phage_holin_3_6"/>
    <property type="match status" value="1"/>
</dbReference>
<dbReference type="AlphaFoldDB" id="A0A7I9WSG1"/>
<comment type="caution">
    <text evidence="2">The sequence shown here is derived from an EMBL/GenBank/DDBJ whole genome shotgun (WGS) entry which is preliminary data.</text>
</comment>
<evidence type="ECO:0000313" key="2">
    <source>
        <dbReference type="EMBL" id="GFG60236.1"/>
    </source>
</evidence>
<evidence type="ECO:0000256" key="1">
    <source>
        <dbReference type="SAM" id="Phobius"/>
    </source>
</evidence>
<keyword evidence="1" id="KW-0812">Transmembrane</keyword>
<gene>
    <name evidence="2" type="ORF">MMUR_43720</name>
</gene>
<dbReference type="Proteomes" id="UP000465241">
    <property type="component" value="Unassembled WGS sequence"/>
</dbReference>
<accession>A0A7I9WSG1</accession>
<protein>
    <submittedName>
        <fullName evidence="2">Membrane protein</fullName>
    </submittedName>
</protein>